<evidence type="ECO:0000313" key="1">
    <source>
        <dbReference type="EMBL" id="CDN32431.1"/>
    </source>
</evidence>
<gene>
    <name evidence="1" type="ORF">BN938_2360</name>
</gene>
<protein>
    <submittedName>
        <fullName evidence="1">Uncharacterized protein</fullName>
    </submittedName>
</protein>
<dbReference type="AlphaFoldDB" id="A0A060R9X6"/>
<dbReference type="HOGENOM" id="CLU_3218793_0_0_10"/>
<dbReference type="STRING" id="1433126.BN938_2360"/>
<sequence>MVQQASNQPKSLQDYPYKYYPRIATVAENRTDEIFLTVWLIKDF</sequence>
<reference evidence="1 2" key="1">
    <citation type="journal article" date="2015" name="Genome Announc.">
        <title>Complete Genome Sequence of the Novel Leech Symbiont Mucinivorans hirudinis M3T.</title>
        <authorList>
            <person name="Nelson M.C."/>
            <person name="Bomar L."/>
            <person name="Graf J."/>
        </authorList>
    </citation>
    <scope>NUCLEOTIDE SEQUENCE [LARGE SCALE GENOMIC DNA]</scope>
    <source>
        <strain evidence="2">M3</strain>
    </source>
</reference>
<keyword evidence="2" id="KW-1185">Reference proteome</keyword>
<dbReference type="Proteomes" id="UP000027616">
    <property type="component" value="Chromosome I"/>
</dbReference>
<dbReference type="KEGG" id="rbc:BN938_2360"/>
<accession>A0A060R9X6</accession>
<organism evidence="1 2">
    <name type="scientific">Mucinivorans hirudinis</name>
    <dbReference type="NCBI Taxonomy" id="1433126"/>
    <lineage>
        <taxon>Bacteria</taxon>
        <taxon>Pseudomonadati</taxon>
        <taxon>Bacteroidota</taxon>
        <taxon>Bacteroidia</taxon>
        <taxon>Bacteroidales</taxon>
        <taxon>Rikenellaceae</taxon>
        <taxon>Mucinivorans</taxon>
    </lineage>
</organism>
<name>A0A060R9X6_9BACT</name>
<proteinExistence type="predicted"/>
<dbReference type="EMBL" id="HG934468">
    <property type="protein sequence ID" value="CDN32431.1"/>
    <property type="molecule type" value="Genomic_DNA"/>
</dbReference>
<evidence type="ECO:0000313" key="2">
    <source>
        <dbReference type="Proteomes" id="UP000027616"/>
    </source>
</evidence>